<dbReference type="AlphaFoldDB" id="A0A2W4CM84"/>
<dbReference type="SUPFAM" id="SSF51182">
    <property type="entry name" value="RmlC-like cupins"/>
    <property type="match status" value="1"/>
</dbReference>
<dbReference type="Gene3D" id="1.10.10.60">
    <property type="entry name" value="Homeodomain-like"/>
    <property type="match status" value="1"/>
</dbReference>
<name>A0A2W4CM84_9HYPH</name>
<dbReference type="Pfam" id="PF12833">
    <property type="entry name" value="HTH_18"/>
    <property type="match status" value="1"/>
</dbReference>
<dbReference type="Proteomes" id="UP000248925">
    <property type="component" value="Unassembled WGS sequence"/>
</dbReference>
<dbReference type="SUPFAM" id="SSF46689">
    <property type="entry name" value="Homeodomain-like"/>
    <property type="match status" value="1"/>
</dbReference>
<dbReference type="Pfam" id="PF02311">
    <property type="entry name" value="AraC_binding"/>
    <property type="match status" value="1"/>
</dbReference>
<dbReference type="InterPro" id="IPR018060">
    <property type="entry name" value="HTH_AraC"/>
</dbReference>
<evidence type="ECO:0000256" key="2">
    <source>
        <dbReference type="ARBA" id="ARBA00023015"/>
    </source>
</evidence>
<evidence type="ECO:0000259" key="5">
    <source>
        <dbReference type="PROSITE" id="PS01124"/>
    </source>
</evidence>
<proteinExistence type="predicted"/>
<dbReference type="PANTHER" id="PTHR11019">
    <property type="entry name" value="HTH-TYPE TRANSCRIPTIONAL REGULATOR NIMR"/>
    <property type="match status" value="1"/>
</dbReference>
<evidence type="ECO:0000256" key="3">
    <source>
        <dbReference type="ARBA" id="ARBA00023125"/>
    </source>
</evidence>
<evidence type="ECO:0000313" key="6">
    <source>
        <dbReference type="EMBL" id="PZM11515.1"/>
    </source>
</evidence>
<dbReference type="FunFam" id="1.10.10.60:FF:000132">
    <property type="entry name" value="AraC family transcriptional regulator"/>
    <property type="match status" value="1"/>
</dbReference>
<evidence type="ECO:0000256" key="4">
    <source>
        <dbReference type="ARBA" id="ARBA00023163"/>
    </source>
</evidence>
<dbReference type="PROSITE" id="PS01124">
    <property type="entry name" value="HTH_ARAC_FAMILY_2"/>
    <property type="match status" value="1"/>
</dbReference>
<dbReference type="PANTHER" id="PTHR11019:SF159">
    <property type="entry name" value="TRANSCRIPTIONAL REGULATOR-RELATED"/>
    <property type="match status" value="1"/>
</dbReference>
<dbReference type="Gene3D" id="2.60.120.10">
    <property type="entry name" value="Jelly Rolls"/>
    <property type="match status" value="1"/>
</dbReference>
<keyword evidence="4" id="KW-0804">Transcription</keyword>
<evidence type="ECO:0000256" key="1">
    <source>
        <dbReference type="ARBA" id="ARBA00022491"/>
    </source>
</evidence>
<feature type="domain" description="HTH araC/xylS-type" evidence="5">
    <location>
        <begin position="220"/>
        <end position="320"/>
    </location>
</feature>
<dbReference type="GO" id="GO:0003700">
    <property type="term" value="F:DNA-binding transcription factor activity"/>
    <property type="evidence" value="ECO:0007669"/>
    <property type="project" value="InterPro"/>
</dbReference>
<dbReference type="InterPro" id="IPR011051">
    <property type="entry name" value="RmlC_Cupin_sf"/>
</dbReference>
<dbReference type="OrthoDB" id="9804543at2"/>
<dbReference type="InterPro" id="IPR014710">
    <property type="entry name" value="RmlC-like_jellyroll"/>
</dbReference>
<dbReference type="CDD" id="cd06124">
    <property type="entry name" value="cupin_NimR-like_N"/>
    <property type="match status" value="1"/>
</dbReference>
<gene>
    <name evidence="6" type="ORF">CPY51_19995</name>
</gene>
<dbReference type="GO" id="GO:0043565">
    <property type="term" value="F:sequence-specific DNA binding"/>
    <property type="evidence" value="ECO:0007669"/>
    <property type="project" value="InterPro"/>
</dbReference>
<keyword evidence="3" id="KW-0238">DNA-binding</keyword>
<sequence>MAKTVSSADCFSRLIALLVTFILRLSTPLDRPLVSALLSCFGPFLSQVGQTMLNRSKRVPADTPERHNKRLRAIEASTGPIYAMPSHYPAGDFVEWHSHSRPQLLYARTGVVMVTSTQGRWMVPPEHALWIPAGIEHSVDILGEVNMLSVYVAQDALPAFPNVARVVAITDLARALIVEAAAPRPDGASTGRIDLIMPLLLDVISTLPDRSLGLPFPEEPRLAALCSRFLAKPSPHLVIDDWARELSMSRRTFTRAFHRETGLSLSIWRQQACLFAALPRLAGGEPVTSVALDLGYESIAAFTTMFKRMLGVAPRAYFGGRASAQ</sequence>
<accession>A0A2W4CM84</accession>
<keyword evidence="7" id="KW-1185">Reference proteome</keyword>
<dbReference type="InterPro" id="IPR009057">
    <property type="entry name" value="Homeodomain-like_sf"/>
</dbReference>
<evidence type="ECO:0000313" key="7">
    <source>
        <dbReference type="Proteomes" id="UP000248925"/>
    </source>
</evidence>
<organism evidence="6 7">
    <name type="scientific">Rhizobium tubonense</name>
    <dbReference type="NCBI Taxonomy" id="484088"/>
    <lineage>
        <taxon>Bacteria</taxon>
        <taxon>Pseudomonadati</taxon>
        <taxon>Pseudomonadota</taxon>
        <taxon>Alphaproteobacteria</taxon>
        <taxon>Hyphomicrobiales</taxon>
        <taxon>Rhizobiaceae</taxon>
        <taxon>Rhizobium/Agrobacterium group</taxon>
        <taxon>Rhizobium</taxon>
    </lineage>
</organism>
<protein>
    <submittedName>
        <fullName evidence="6">AraC family transcriptional regulator</fullName>
    </submittedName>
</protein>
<dbReference type="SMART" id="SM00342">
    <property type="entry name" value="HTH_ARAC"/>
    <property type="match status" value="1"/>
</dbReference>
<keyword evidence="2" id="KW-0805">Transcription regulation</keyword>
<reference evidence="6 7" key="1">
    <citation type="journal article" date="2018" name="Sci. Rep.">
        <title>Rhizobium tumorigenes sp. nov., a novel plant tumorigenic bacterium isolated from cane gall tumors on thornless blackberry.</title>
        <authorList>
            <person name="Kuzmanovi N."/>
            <person name="Smalla K."/>
            <person name="Gronow S."/>
            <person name="PuBawska J."/>
        </authorList>
    </citation>
    <scope>NUCLEOTIDE SEQUENCE [LARGE SCALE GENOMIC DNA]</scope>
    <source>
        <strain evidence="6 7">CCBAU 85046</strain>
    </source>
</reference>
<keyword evidence="1" id="KW-0678">Repressor</keyword>
<dbReference type="EMBL" id="PCDP01000039">
    <property type="protein sequence ID" value="PZM11515.1"/>
    <property type="molecule type" value="Genomic_DNA"/>
</dbReference>
<dbReference type="InterPro" id="IPR003313">
    <property type="entry name" value="AraC-bd"/>
</dbReference>
<comment type="caution">
    <text evidence="6">The sequence shown here is derived from an EMBL/GenBank/DDBJ whole genome shotgun (WGS) entry which is preliminary data.</text>
</comment>